<evidence type="ECO:0000256" key="3">
    <source>
        <dbReference type="ARBA" id="ARBA00022636"/>
    </source>
</evidence>
<dbReference type="FunFam" id="3.20.20.450:FF:000001">
    <property type="entry name" value="Cyclic di-GMP phosphodiesterase yahA"/>
    <property type="match status" value="1"/>
</dbReference>
<comment type="catalytic activity">
    <reaction evidence="4">
        <text>3',3'-c-di-GMP + H2O = 5'-phosphoguanylyl(3'-&gt;5')guanosine + H(+)</text>
        <dbReference type="Rhea" id="RHEA:24902"/>
        <dbReference type="ChEBI" id="CHEBI:15377"/>
        <dbReference type="ChEBI" id="CHEBI:15378"/>
        <dbReference type="ChEBI" id="CHEBI:58754"/>
        <dbReference type="ChEBI" id="CHEBI:58805"/>
        <dbReference type="EC" id="3.1.4.52"/>
    </reaction>
    <physiologicalReaction direction="left-to-right" evidence="4">
        <dbReference type="Rhea" id="RHEA:24903"/>
    </physiologicalReaction>
</comment>
<dbReference type="InterPro" id="IPR000160">
    <property type="entry name" value="GGDEF_dom"/>
</dbReference>
<dbReference type="SMART" id="SM00267">
    <property type="entry name" value="GGDEF"/>
    <property type="match status" value="1"/>
</dbReference>
<dbReference type="SMART" id="SM00052">
    <property type="entry name" value="EAL"/>
    <property type="match status" value="1"/>
</dbReference>
<feature type="modified residue" description="4-aspartylphosphate" evidence="5">
    <location>
        <position position="93"/>
    </location>
</feature>
<dbReference type="NCBIfam" id="TIGR00229">
    <property type="entry name" value="sensory_box"/>
    <property type="match status" value="1"/>
</dbReference>
<feature type="domain" description="Response regulatory" evidence="6">
    <location>
        <begin position="38"/>
        <end position="162"/>
    </location>
</feature>
<dbReference type="SUPFAM" id="SSF141868">
    <property type="entry name" value="EAL domain-like"/>
    <property type="match status" value="1"/>
</dbReference>
<dbReference type="InterPro" id="IPR001789">
    <property type="entry name" value="Sig_transdc_resp-reg_receiver"/>
</dbReference>
<protein>
    <recommendedName>
        <fullName evidence="2">cyclic-guanylate-specific phosphodiesterase</fullName>
        <ecNumber evidence="2">3.1.4.52</ecNumber>
    </recommendedName>
</protein>
<feature type="domain" description="GGDEF" evidence="8">
    <location>
        <begin position="350"/>
        <end position="483"/>
    </location>
</feature>
<evidence type="ECO:0000256" key="4">
    <source>
        <dbReference type="ARBA" id="ARBA00051114"/>
    </source>
</evidence>
<dbReference type="Pfam" id="PF00990">
    <property type="entry name" value="GGDEF"/>
    <property type="match status" value="1"/>
</dbReference>
<dbReference type="InterPro" id="IPR011006">
    <property type="entry name" value="CheY-like_superfamily"/>
</dbReference>
<gene>
    <name evidence="9" type="ORF">Lisr_1623</name>
</gene>
<dbReference type="EC" id="3.1.4.52" evidence="2"/>
<dbReference type="CDD" id="cd01949">
    <property type="entry name" value="GGDEF"/>
    <property type="match status" value="1"/>
</dbReference>
<dbReference type="InterPro" id="IPR052155">
    <property type="entry name" value="Biofilm_reg_signaling"/>
</dbReference>
<evidence type="ECO:0000256" key="1">
    <source>
        <dbReference type="ARBA" id="ARBA00001946"/>
    </source>
</evidence>
<dbReference type="GO" id="GO:0071732">
    <property type="term" value="P:cellular response to nitric oxide"/>
    <property type="evidence" value="ECO:0007669"/>
    <property type="project" value="UniProtKB-ARBA"/>
</dbReference>
<proteinExistence type="predicted"/>
<dbReference type="SUPFAM" id="SSF55785">
    <property type="entry name" value="PYP-like sensor domain (PAS domain)"/>
    <property type="match status" value="1"/>
</dbReference>
<name>A0A0W0VL40_9GAMM</name>
<evidence type="ECO:0000259" key="8">
    <source>
        <dbReference type="PROSITE" id="PS50887"/>
    </source>
</evidence>
<evidence type="ECO:0000313" key="10">
    <source>
        <dbReference type="Proteomes" id="UP000054761"/>
    </source>
</evidence>
<evidence type="ECO:0000313" key="9">
    <source>
        <dbReference type="EMBL" id="KTD20833.1"/>
    </source>
</evidence>
<comment type="caution">
    <text evidence="9">The sequence shown here is derived from an EMBL/GenBank/DDBJ whole genome shotgun (WGS) entry which is preliminary data.</text>
</comment>
<dbReference type="InterPro" id="IPR029787">
    <property type="entry name" value="Nucleotide_cyclase"/>
</dbReference>
<dbReference type="PROSITE" id="PS50883">
    <property type="entry name" value="EAL"/>
    <property type="match status" value="1"/>
</dbReference>
<dbReference type="Proteomes" id="UP000054761">
    <property type="component" value="Unassembled WGS sequence"/>
</dbReference>
<dbReference type="RefSeq" id="WP_058501970.1">
    <property type="nucleotide sequence ID" value="NZ_CAAAJA010000039.1"/>
</dbReference>
<dbReference type="Gene3D" id="3.30.70.270">
    <property type="match status" value="1"/>
</dbReference>
<organism evidence="9 10">
    <name type="scientific">Legionella israelensis</name>
    <dbReference type="NCBI Taxonomy" id="454"/>
    <lineage>
        <taxon>Bacteria</taxon>
        <taxon>Pseudomonadati</taxon>
        <taxon>Pseudomonadota</taxon>
        <taxon>Gammaproteobacteria</taxon>
        <taxon>Legionellales</taxon>
        <taxon>Legionellaceae</taxon>
        <taxon>Legionella</taxon>
    </lineage>
</organism>
<evidence type="ECO:0000256" key="2">
    <source>
        <dbReference type="ARBA" id="ARBA00012282"/>
    </source>
</evidence>
<evidence type="ECO:0000256" key="5">
    <source>
        <dbReference type="PROSITE-ProRule" id="PRU00169"/>
    </source>
</evidence>
<evidence type="ECO:0000259" key="6">
    <source>
        <dbReference type="PROSITE" id="PS50110"/>
    </source>
</evidence>
<dbReference type="GO" id="GO:0071111">
    <property type="term" value="F:cyclic-guanylate-specific phosphodiesterase activity"/>
    <property type="evidence" value="ECO:0007669"/>
    <property type="project" value="UniProtKB-EC"/>
</dbReference>
<sequence length="752" mass="86988">MNDIKLRIMIIDDNPAIHHDFIKVLTASSSERDLYDIERQLFDDEDFSAFKNNKEEETFPDFIIDTASQGKEGLEKIKLNLKKKKHYALAFVDVRMPPGWDGIETIKRIWEVDPDIQIVICTAFSDYSWEETVAELGMGDNYLILKKPFDSVAVRQLACALTRKWILAKNERRHTEILQQTVQEKTESLYQSLSLLRSTIESSADGILVLDLNKKVIDYNSKFRNMWNIPKSMLKTKNGELIIDYMLDNMVDPHPYLKQMGCLEKKMDESDSQIIHFKNGKILESYSQPHQINGNIVGRVWSFRDITKQIHLEQKLEFQATHDTLTHLPNRVLLVDRIRQSIEFAKRHKKNFAVIFFDLDRFKLINDSLSHEAGDHLLCLIGKRLSDSIRKEDTIARLGGDEFVMIIPELDGEEKIINVANKILALFAKPFKIANREVTISPSIGISVFPSDGKTVNKLLKNADLAMYRAKERGGNQFQFYTPQLNQMNCKRFKLEAELHQAVKCNEFILFYQPQFNIDKQEMQSVEALIRWEHPEKGLLLPLDFIPIAEESGLIVLIGEWVIREVCRQLKEWRKKGLTPVRIAINVATQQLKQENFATTVKNILDEYQIDPQYIELEITENVVITHMEIIEMINRLKEIGVKIVLDDFGTGNSSLNYLKRIQIDRLKIDRSFIQNISTSRSDEAIIEAIIAMAKSFNFKVLAEGVECQKQMSFLKYQRCDEVQGFLFGKPSPASTIEKYIQQISDKEQKSN</sequence>
<evidence type="ECO:0000259" key="7">
    <source>
        <dbReference type="PROSITE" id="PS50883"/>
    </source>
</evidence>
<dbReference type="AlphaFoldDB" id="A0A0W0VL40"/>
<dbReference type="Pfam" id="PF00563">
    <property type="entry name" value="EAL"/>
    <property type="match status" value="1"/>
</dbReference>
<dbReference type="GO" id="GO:0000160">
    <property type="term" value="P:phosphorelay signal transduction system"/>
    <property type="evidence" value="ECO:0007669"/>
    <property type="project" value="InterPro"/>
</dbReference>
<dbReference type="CDD" id="cd01948">
    <property type="entry name" value="EAL"/>
    <property type="match status" value="1"/>
</dbReference>
<dbReference type="SUPFAM" id="SSF52172">
    <property type="entry name" value="CheY-like"/>
    <property type="match status" value="1"/>
</dbReference>
<dbReference type="FunFam" id="3.30.70.270:FF:000001">
    <property type="entry name" value="Diguanylate cyclase domain protein"/>
    <property type="match status" value="1"/>
</dbReference>
<dbReference type="PATRIC" id="fig|454.4.peg.1765"/>
<keyword evidence="3" id="KW-0973">c-di-GMP</keyword>
<dbReference type="EMBL" id="LNYH01000095">
    <property type="protein sequence ID" value="KTD20833.1"/>
    <property type="molecule type" value="Genomic_DNA"/>
</dbReference>
<reference evidence="9 10" key="1">
    <citation type="submission" date="2015-11" db="EMBL/GenBank/DDBJ databases">
        <title>Genomic analysis of 38 Legionella species identifies large and diverse effector repertoires.</title>
        <authorList>
            <person name="Burstein D."/>
            <person name="Amaro F."/>
            <person name="Zusman T."/>
            <person name="Lifshitz Z."/>
            <person name="Cohen O."/>
            <person name="Gilbert J.A."/>
            <person name="Pupko T."/>
            <person name="Shuman H.A."/>
            <person name="Segal G."/>
        </authorList>
    </citation>
    <scope>NUCLEOTIDE SEQUENCE [LARGE SCALE GENOMIC DNA]</scope>
    <source>
        <strain evidence="9 10">Bercovier 4</strain>
    </source>
</reference>
<feature type="domain" description="EAL" evidence="7">
    <location>
        <begin position="492"/>
        <end position="745"/>
    </location>
</feature>
<dbReference type="InterPro" id="IPR035965">
    <property type="entry name" value="PAS-like_dom_sf"/>
</dbReference>
<dbReference type="PROSITE" id="PS50887">
    <property type="entry name" value="GGDEF"/>
    <property type="match status" value="1"/>
</dbReference>
<dbReference type="SUPFAM" id="SSF55073">
    <property type="entry name" value="Nucleotide cyclase"/>
    <property type="match status" value="1"/>
</dbReference>
<dbReference type="Pfam" id="PF13188">
    <property type="entry name" value="PAS_8"/>
    <property type="match status" value="1"/>
</dbReference>
<dbReference type="InterPro" id="IPR035919">
    <property type="entry name" value="EAL_sf"/>
</dbReference>
<dbReference type="Gene3D" id="3.40.50.2300">
    <property type="match status" value="1"/>
</dbReference>
<dbReference type="Pfam" id="PF00072">
    <property type="entry name" value="Response_reg"/>
    <property type="match status" value="1"/>
</dbReference>
<dbReference type="Gene3D" id="3.30.450.20">
    <property type="entry name" value="PAS domain"/>
    <property type="match status" value="1"/>
</dbReference>
<dbReference type="PANTHER" id="PTHR44757:SF2">
    <property type="entry name" value="BIOFILM ARCHITECTURE MAINTENANCE PROTEIN MBAA"/>
    <property type="match status" value="1"/>
</dbReference>
<dbReference type="PROSITE" id="PS50110">
    <property type="entry name" value="RESPONSE_REGULATORY"/>
    <property type="match status" value="1"/>
</dbReference>
<dbReference type="InterPro" id="IPR000014">
    <property type="entry name" value="PAS"/>
</dbReference>
<dbReference type="PANTHER" id="PTHR44757">
    <property type="entry name" value="DIGUANYLATE CYCLASE DGCP"/>
    <property type="match status" value="1"/>
</dbReference>
<dbReference type="InterPro" id="IPR043128">
    <property type="entry name" value="Rev_trsase/Diguanyl_cyclase"/>
</dbReference>
<dbReference type="STRING" id="454.Lisr_1623"/>
<comment type="cofactor">
    <cofactor evidence="1">
        <name>Mg(2+)</name>
        <dbReference type="ChEBI" id="CHEBI:18420"/>
    </cofactor>
</comment>
<accession>A0A0W0VL40</accession>
<dbReference type="OrthoDB" id="9804951at2"/>
<dbReference type="NCBIfam" id="TIGR00254">
    <property type="entry name" value="GGDEF"/>
    <property type="match status" value="1"/>
</dbReference>
<dbReference type="Gene3D" id="3.20.20.450">
    <property type="entry name" value="EAL domain"/>
    <property type="match status" value="1"/>
</dbReference>
<dbReference type="SMART" id="SM00091">
    <property type="entry name" value="PAS"/>
    <property type="match status" value="1"/>
</dbReference>
<keyword evidence="5" id="KW-0597">Phosphoprotein</keyword>
<dbReference type="InterPro" id="IPR001633">
    <property type="entry name" value="EAL_dom"/>
</dbReference>
<keyword evidence="10" id="KW-1185">Reference proteome</keyword>